<keyword evidence="3" id="KW-1185">Reference proteome</keyword>
<dbReference type="InterPro" id="IPR048427">
    <property type="entry name" value="YpoC"/>
</dbReference>
<evidence type="ECO:0000259" key="1">
    <source>
        <dbReference type="Pfam" id="PF21747"/>
    </source>
</evidence>
<evidence type="ECO:0000313" key="2">
    <source>
        <dbReference type="EMBL" id="MFD1777368.1"/>
    </source>
</evidence>
<comment type="caution">
    <text evidence="2">The sequence shown here is derived from an EMBL/GenBank/DDBJ whole genome shotgun (WGS) entry which is preliminary data.</text>
</comment>
<dbReference type="RefSeq" id="WP_304219005.1">
    <property type="nucleotide sequence ID" value="NZ_JBHUEK010000004.1"/>
</dbReference>
<protein>
    <submittedName>
        <fullName evidence="2">YpoC family protein</fullName>
    </submittedName>
</protein>
<dbReference type="EMBL" id="JBHUEK010000004">
    <property type="protein sequence ID" value="MFD1777368.1"/>
    <property type="molecule type" value="Genomic_DNA"/>
</dbReference>
<dbReference type="Proteomes" id="UP001597227">
    <property type="component" value="Unassembled WGS sequence"/>
</dbReference>
<evidence type="ECO:0000313" key="3">
    <source>
        <dbReference type="Proteomes" id="UP001597227"/>
    </source>
</evidence>
<dbReference type="Pfam" id="PF21747">
    <property type="entry name" value="YpoC"/>
    <property type="match status" value="1"/>
</dbReference>
<accession>A0ABW4MJ37</accession>
<proteinExistence type="predicted"/>
<feature type="domain" description="YpoC-like" evidence="1">
    <location>
        <begin position="5"/>
        <end position="116"/>
    </location>
</feature>
<name>A0ABW4MJ37_9BACI</name>
<gene>
    <name evidence="2" type="ORF">ACFSFW_01560</name>
</gene>
<organism evidence="2 3">
    <name type="scientific">Fredinandcohnia salidurans</name>
    <dbReference type="NCBI Taxonomy" id="2595041"/>
    <lineage>
        <taxon>Bacteria</taxon>
        <taxon>Bacillati</taxon>
        <taxon>Bacillota</taxon>
        <taxon>Bacilli</taxon>
        <taxon>Bacillales</taxon>
        <taxon>Bacillaceae</taxon>
        <taxon>Fredinandcohnia</taxon>
    </lineage>
</organism>
<sequence length="119" mass="14347">MDNEKGISDIIEKWDIRKEHLTRCYRNREKVAVVEPMNEAIDDFLTFLCLINEKQFSSAETETILESSQEFDYKPINFEERISFILKKPHQYHSFVQLNELYHELLKLHAIMKIRTQKK</sequence>
<reference evidence="3" key="1">
    <citation type="journal article" date="2019" name="Int. J. Syst. Evol. Microbiol.">
        <title>The Global Catalogue of Microorganisms (GCM) 10K type strain sequencing project: providing services to taxonomists for standard genome sequencing and annotation.</title>
        <authorList>
            <consortium name="The Broad Institute Genomics Platform"/>
            <consortium name="The Broad Institute Genome Sequencing Center for Infectious Disease"/>
            <person name="Wu L."/>
            <person name="Ma J."/>
        </authorList>
    </citation>
    <scope>NUCLEOTIDE SEQUENCE [LARGE SCALE GENOMIC DNA]</scope>
    <source>
        <strain evidence="3">CCUG 15531</strain>
    </source>
</reference>